<evidence type="ECO:0000313" key="2">
    <source>
        <dbReference type="Proteomes" id="UP000541426"/>
    </source>
</evidence>
<comment type="caution">
    <text evidence="1">The sequence shown here is derived from an EMBL/GenBank/DDBJ whole genome shotgun (WGS) entry which is preliminary data.</text>
</comment>
<gene>
    <name evidence="1" type="ORF">GGQ68_000254</name>
</gene>
<sequence length="139" mass="15559">MDQDQIWHLNFKASQQNTKGAPFWRALSFSASPFGGHHLAATFCQHTDYCAVVAVSVKSNLTHMIQNHLIKLTKDEAEMTEQLRDMDLAQRASEAAMECETLGFSATARALRLLADQYRMSSSRHGFPTEQPSYFCATG</sequence>
<accession>A0A7W6GQV5</accession>
<proteinExistence type="predicted"/>
<evidence type="ECO:0000313" key="1">
    <source>
        <dbReference type="EMBL" id="MBB3983943.1"/>
    </source>
</evidence>
<dbReference type="EMBL" id="JACIEJ010000001">
    <property type="protein sequence ID" value="MBB3983943.1"/>
    <property type="molecule type" value="Genomic_DNA"/>
</dbReference>
<dbReference type="AlphaFoldDB" id="A0A7W6GQV5"/>
<keyword evidence="2" id="KW-1185">Reference proteome</keyword>
<dbReference type="Proteomes" id="UP000541426">
    <property type="component" value="Unassembled WGS sequence"/>
</dbReference>
<protein>
    <submittedName>
        <fullName evidence="1">Uncharacterized protein</fullName>
    </submittedName>
</protein>
<organism evidence="1 2">
    <name type="scientific">Sagittula marina</name>
    <dbReference type="NCBI Taxonomy" id="943940"/>
    <lineage>
        <taxon>Bacteria</taxon>
        <taxon>Pseudomonadati</taxon>
        <taxon>Pseudomonadota</taxon>
        <taxon>Alphaproteobacteria</taxon>
        <taxon>Rhodobacterales</taxon>
        <taxon>Roseobacteraceae</taxon>
        <taxon>Sagittula</taxon>
    </lineage>
</organism>
<name>A0A7W6GQV5_9RHOB</name>
<dbReference type="RefSeq" id="WP_183962578.1">
    <property type="nucleotide sequence ID" value="NZ_BAABBZ010000012.1"/>
</dbReference>
<reference evidence="1 2" key="1">
    <citation type="submission" date="2020-08" db="EMBL/GenBank/DDBJ databases">
        <title>Genomic Encyclopedia of Type Strains, Phase IV (KMG-IV): sequencing the most valuable type-strain genomes for metagenomic binning, comparative biology and taxonomic classification.</title>
        <authorList>
            <person name="Goeker M."/>
        </authorList>
    </citation>
    <scope>NUCLEOTIDE SEQUENCE [LARGE SCALE GENOMIC DNA]</scope>
    <source>
        <strain evidence="1 2">DSM 102235</strain>
    </source>
</reference>